<evidence type="ECO:0000256" key="4">
    <source>
        <dbReference type="SAM" id="Phobius"/>
    </source>
</evidence>
<dbReference type="GO" id="GO:0046872">
    <property type="term" value="F:metal ion binding"/>
    <property type="evidence" value="ECO:0007669"/>
    <property type="project" value="UniProtKB-KW"/>
</dbReference>
<gene>
    <name evidence="5" type="ORF">Ahy_A05g025481</name>
</gene>
<name>A0A445D8T6_ARAHY</name>
<keyword evidence="4" id="KW-0812">Transmembrane</keyword>
<keyword evidence="6" id="KW-1185">Reference proteome</keyword>
<dbReference type="GO" id="GO:0020037">
    <property type="term" value="F:heme binding"/>
    <property type="evidence" value="ECO:0007669"/>
    <property type="project" value="TreeGrafter"/>
</dbReference>
<proteinExistence type="predicted"/>
<protein>
    <submittedName>
        <fullName evidence="5">Uncharacterized protein</fullName>
    </submittedName>
</protein>
<dbReference type="GO" id="GO:0004128">
    <property type="term" value="F:cytochrome-b5 reductase activity, acting on NAD(P)H"/>
    <property type="evidence" value="ECO:0007669"/>
    <property type="project" value="TreeGrafter"/>
</dbReference>
<keyword evidence="2" id="KW-0479">Metal-binding</keyword>
<evidence type="ECO:0000313" key="5">
    <source>
        <dbReference type="EMBL" id="RYR59582.1"/>
    </source>
</evidence>
<comment type="caution">
    <text evidence="5">The sequence shown here is derived from an EMBL/GenBank/DDBJ whole genome shotgun (WGS) entry which is preliminary data.</text>
</comment>
<reference evidence="5 6" key="1">
    <citation type="submission" date="2019-01" db="EMBL/GenBank/DDBJ databases">
        <title>Sequencing of cultivated peanut Arachis hypogaea provides insights into genome evolution and oil improvement.</title>
        <authorList>
            <person name="Chen X."/>
        </authorList>
    </citation>
    <scope>NUCLEOTIDE SEQUENCE [LARGE SCALE GENOMIC DNA]</scope>
    <source>
        <strain evidence="6">cv. Fuhuasheng</strain>
        <tissue evidence="5">Leaves</tissue>
    </source>
</reference>
<feature type="transmembrane region" description="Helical" evidence="4">
    <location>
        <begin position="12"/>
        <end position="30"/>
    </location>
</feature>
<evidence type="ECO:0000256" key="3">
    <source>
        <dbReference type="ARBA" id="ARBA00023004"/>
    </source>
</evidence>
<dbReference type="EMBL" id="SDMP01000005">
    <property type="protein sequence ID" value="RYR59582.1"/>
    <property type="molecule type" value="Genomic_DNA"/>
</dbReference>
<keyword evidence="4" id="KW-1133">Transmembrane helix</keyword>
<sequence>MVVVGSPMHHVLAALPELSLLVFPSLWLVWATAEAFRVADAPAKVFFLLMENNEEILPFCTQILQFQAQLSRRSVRYVRASNFLCCWDLLHLLRIGVPLPAKEGFVTHPYKSSRAQGYLVCTTIGFIVFGIISISIHVHSCHGLQVSSQEGVETKKLASDIADISIKEESSSSPTTSSNQDGGFLWKDGFANNADSIKEDKVGSLSFTVTSVISRQPNELNKKSVMSDGMNSIQRSPQLKSPVAKLAARTKVPFGKGYSQMDWLKLTRTHLDLAGSLNLLP</sequence>
<keyword evidence="3" id="KW-0408">Iron</keyword>
<dbReference type="GO" id="GO:0005737">
    <property type="term" value="C:cytoplasm"/>
    <property type="evidence" value="ECO:0007669"/>
    <property type="project" value="TreeGrafter"/>
</dbReference>
<dbReference type="AlphaFoldDB" id="A0A445D8T6"/>
<keyword evidence="1" id="KW-0349">Heme</keyword>
<dbReference type="Proteomes" id="UP000289738">
    <property type="component" value="Chromosome A05"/>
</dbReference>
<evidence type="ECO:0000256" key="2">
    <source>
        <dbReference type="ARBA" id="ARBA00022723"/>
    </source>
</evidence>
<accession>A0A445D8T6</accession>
<evidence type="ECO:0000313" key="6">
    <source>
        <dbReference type="Proteomes" id="UP000289738"/>
    </source>
</evidence>
<keyword evidence="4" id="KW-0472">Membrane</keyword>
<dbReference type="InterPro" id="IPR051872">
    <property type="entry name" value="Cytochrome_b5/Flavoprotein_Rdt"/>
</dbReference>
<organism evidence="5 6">
    <name type="scientific">Arachis hypogaea</name>
    <name type="common">Peanut</name>
    <dbReference type="NCBI Taxonomy" id="3818"/>
    <lineage>
        <taxon>Eukaryota</taxon>
        <taxon>Viridiplantae</taxon>
        <taxon>Streptophyta</taxon>
        <taxon>Embryophyta</taxon>
        <taxon>Tracheophyta</taxon>
        <taxon>Spermatophyta</taxon>
        <taxon>Magnoliopsida</taxon>
        <taxon>eudicotyledons</taxon>
        <taxon>Gunneridae</taxon>
        <taxon>Pentapetalae</taxon>
        <taxon>rosids</taxon>
        <taxon>fabids</taxon>
        <taxon>Fabales</taxon>
        <taxon>Fabaceae</taxon>
        <taxon>Papilionoideae</taxon>
        <taxon>50 kb inversion clade</taxon>
        <taxon>dalbergioids sensu lato</taxon>
        <taxon>Dalbergieae</taxon>
        <taxon>Pterocarpus clade</taxon>
        <taxon>Arachis</taxon>
    </lineage>
</organism>
<dbReference type="PANTHER" id="PTHR46237:SF1">
    <property type="entry name" value="CYTOCHROME B5 REDUCTASE 4"/>
    <property type="match status" value="1"/>
</dbReference>
<dbReference type="STRING" id="3818.A0A445D8T6"/>
<evidence type="ECO:0000256" key="1">
    <source>
        <dbReference type="ARBA" id="ARBA00022617"/>
    </source>
</evidence>
<dbReference type="PANTHER" id="PTHR46237">
    <property type="entry name" value="CYTOCHROME B5 REDUCTASE 4 FAMILY MEMBER"/>
    <property type="match status" value="1"/>
</dbReference>
<feature type="transmembrane region" description="Helical" evidence="4">
    <location>
        <begin position="117"/>
        <end position="138"/>
    </location>
</feature>